<dbReference type="AlphaFoldDB" id="A0AAU9WTS7"/>
<keyword evidence="8" id="KW-0479">Metal-binding</keyword>
<evidence type="ECO:0000256" key="9">
    <source>
        <dbReference type="PIRSR" id="PIRSR601820-3"/>
    </source>
</evidence>
<organism evidence="11 12">
    <name type="scientific">Pocillopora meandrina</name>
    <dbReference type="NCBI Taxonomy" id="46732"/>
    <lineage>
        <taxon>Eukaryota</taxon>
        <taxon>Metazoa</taxon>
        <taxon>Cnidaria</taxon>
        <taxon>Anthozoa</taxon>
        <taxon>Hexacorallia</taxon>
        <taxon>Scleractinia</taxon>
        <taxon>Astrocoeniina</taxon>
        <taxon>Pocilloporidae</taxon>
        <taxon>Pocillopora</taxon>
    </lineage>
</organism>
<keyword evidence="6 9" id="KW-1015">Disulfide bond</keyword>
<comment type="caution">
    <text evidence="11">The sequence shown here is derived from an EMBL/GenBank/DDBJ whole genome shotgun (WGS) entry which is preliminary data.</text>
</comment>
<evidence type="ECO:0000256" key="4">
    <source>
        <dbReference type="ARBA" id="ARBA00022608"/>
    </source>
</evidence>
<dbReference type="InterPro" id="IPR001134">
    <property type="entry name" value="Netrin_domain"/>
</dbReference>
<feature type="disulfide bond" evidence="9">
    <location>
        <begin position="77"/>
        <end position="180"/>
    </location>
</feature>
<dbReference type="GO" id="GO:0046872">
    <property type="term" value="F:metal ion binding"/>
    <property type="evidence" value="ECO:0007669"/>
    <property type="project" value="UniProtKB-KW"/>
</dbReference>
<evidence type="ECO:0000256" key="8">
    <source>
        <dbReference type="PIRSR" id="PIRSR601820-1"/>
    </source>
</evidence>
<evidence type="ECO:0000256" key="1">
    <source>
        <dbReference type="ARBA" id="ARBA00004613"/>
    </source>
</evidence>
<dbReference type="Gene3D" id="3.90.370.10">
    <property type="entry name" value="Tissue inhibitor of metalloproteinase-1. Chain B, domain 1"/>
    <property type="match status" value="1"/>
</dbReference>
<evidence type="ECO:0000256" key="7">
    <source>
        <dbReference type="ARBA" id="ARBA00023215"/>
    </source>
</evidence>
<dbReference type="GO" id="GO:0051045">
    <property type="term" value="P:negative regulation of membrane protein ectodomain proteolysis"/>
    <property type="evidence" value="ECO:0007669"/>
    <property type="project" value="TreeGrafter"/>
</dbReference>
<dbReference type="SUPFAM" id="SSF50242">
    <property type="entry name" value="TIMP-like"/>
    <property type="match status" value="1"/>
</dbReference>
<keyword evidence="3" id="KW-0964">Secreted</keyword>
<comment type="subcellular location">
    <subcellularLocation>
        <location evidence="1">Secreted</location>
    </subcellularLocation>
</comment>
<feature type="disulfide bond" evidence="9">
    <location>
        <begin position="75"/>
        <end position="154"/>
    </location>
</feature>
<dbReference type="GO" id="GO:0002020">
    <property type="term" value="F:protease binding"/>
    <property type="evidence" value="ECO:0007669"/>
    <property type="project" value="TreeGrafter"/>
</dbReference>
<feature type="domain" description="NTR" evidence="10">
    <location>
        <begin position="75"/>
        <end position="205"/>
    </location>
</feature>
<dbReference type="GO" id="GO:0005615">
    <property type="term" value="C:extracellular space"/>
    <property type="evidence" value="ECO:0007669"/>
    <property type="project" value="TreeGrafter"/>
</dbReference>
<accession>A0AAU9WTS7</accession>
<dbReference type="PANTHER" id="PTHR11844">
    <property type="entry name" value="METALLOPROTEASE INHIBITOR"/>
    <property type="match status" value="1"/>
</dbReference>
<feature type="disulfide bond" evidence="9">
    <location>
        <begin position="212"/>
        <end position="217"/>
    </location>
</feature>
<keyword evidence="7" id="KW-0481">Metalloenzyme inhibitor</keyword>
<evidence type="ECO:0000256" key="5">
    <source>
        <dbReference type="ARBA" id="ARBA00022690"/>
    </source>
</evidence>
<evidence type="ECO:0000259" key="10">
    <source>
        <dbReference type="PROSITE" id="PS50189"/>
    </source>
</evidence>
<feature type="binding site" evidence="8">
    <location>
        <position position="75"/>
    </location>
    <ligand>
        <name>Zn(2+)</name>
        <dbReference type="ChEBI" id="CHEBI:29105"/>
        <note>ligand shared with metalloproteinase partner</note>
    </ligand>
</feature>
<dbReference type="EMBL" id="CALNXJ010000021">
    <property type="protein sequence ID" value="CAH3125741.1"/>
    <property type="molecule type" value="Genomic_DNA"/>
</dbReference>
<dbReference type="PANTHER" id="PTHR11844:SF33">
    <property type="entry name" value="TISSUE INHIBITOR OF METALLOPROTEINASE"/>
    <property type="match status" value="1"/>
</dbReference>
<dbReference type="InterPro" id="IPR027465">
    <property type="entry name" value="TIMP_C"/>
</dbReference>
<dbReference type="GO" id="GO:0008191">
    <property type="term" value="F:metalloendopeptidase inhibitor activity"/>
    <property type="evidence" value="ECO:0007669"/>
    <property type="project" value="InterPro"/>
</dbReference>
<protein>
    <recommendedName>
        <fullName evidence="10">NTR domain-containing protein</fullName>
    </recommendedName>
</protein>
<name>A0AAU9WTS7_9CNID</name>
<feature type="disulfide bond" evidence="9">
    <location>
        <begin position="207"/>
        <end position="253"/>
    </location>
</feature>
<keyword evidence="12" id="KW-1185">Reference proteome</keyword>
<dbReference type="InterPro" id="IPR001820">
    <property type="entry name" value="TIMP"/>
</dbReference>
<evidence type="ECO:0000313" key="11">
    <source>
        <dbReference type="EMBL" id="CAH3125741.1"/>
    </source>
</evidence>
<dbReference type="SMART" id="SM00206">
    <property type="entry name" value="NTR"/>
    <property type="match status" value="1"/>
</dbReference>
<dbReference type="Gene3D" id="2.40.50.120">
    <property type="match status" value="1"/>
</dbReference>
<evidence type="ECO:0000256" key="6">
    <source>
        <dbReference type="ARBA" id="ARBA00023157"/>
    </source>
</evidence>
<feature type="disulfide bond" evidence="9">
    <location>
        <begin position="87"/>
        <end position="205"/>
    </location>
</feature>
<reference evidence="11 12" key="1">
    <citation type="submission" date="2022-05" db="EMBL/GenBank/DDBJ databases">
        <authorList>
            <consortium name="Genoscope - CEA"/>
            <person name="William W."/>
        </authorList>
    </citation>
    <scope>NUCLEOTIDE SEQUENCE [LARGE SCALE GENOMIC DNA]</scope>
</reference>
<evidence type="ECO:0000256" key="2">
    <source>
        <dbReference type="ARBA" id="ARBA00011027"/>
    </source>
</evidence>
<evidence type="ECO:0000313" key="12">
    <source>
        <dbReference type="Proteomes" id="UP001159428"/>
    </source>
</evidence>
<comment type="similarity">
    <text evidence="2">Belongs to the protease inhibitor I35 (TIMP) family.</text>
</comment>
<dbReference type="Pfam" id="PF00965">
    <property type="entry name" value="TIMP"/>
    <property type="match status" value="1"/>
</dbReference>
<dbReference type="Proteomes" id="UP001159428">
    <property type="component" value="Unassembled WGS sequence"/>
</dbReference>
<keyword evidence="8" id="KW-0862">Zinc</keyword>
<dbReference type="GO" id="GO:0031012">
    <property type="term" value="C:extracellular matrix"/>
    <property type="evidence" value="ECO:0007669"/>
    <property type="project" value="TreeGrafter"/>
</dbReference>
<proteinExistence type="inferred from homology"/>
<dbReference type="PROSITE" id="PS50189">
    <property type="entry name" value="NTR"/>
    <property type="match status" value="1"/>
</dbReference>
<keyword evidence="5" id="KW-0646">Protease inhibitor</keyword>
<keyword evidence="4" id="KW-0483">Metalloprotease inhibitor</keyword>
<sequence length="270" mass="31513">MLQFQPKKLWLHAGSTCYISGKTIFRRSNWSLRPRSVSRSLRSSIEKLERDVMMSHLFYIVLLLGAVNTVDALPCSCPERHPQEVFCSAHFVIRAKVLFQEEYLDNFTRIFDLRILKTYKGEHRLHEMESVNVYGSRQRSLFAKAYTFTLDSLCGVKLNNNKVYLISGQVRKRKLELNQCHWNQEWPQITVRQRLGVRRFYRGNCACQISPCYTVFCDKKPKLKGCGKPSGIDHNSCEWGHSYCIQNAEKTACSWRKTSHYKTCITKVKP</sequence>
<gene>
    <name evidence="11" type="ORF">PMEA_00012255</name>
</gene>
<dbReference type="InterPro" id="IPR008993">
    <property type="entry name" value="TIMP-like_OB-fold"/>
</dbReference>
<evidence type="ECO:0000256" key="3">
    <source>
        <dbReference type="ARBA" id="ARBA00022525"/>
    </source>
</evidence>